<dbReference type="Gene3D" id="2.130.10.10">
    <property type="entry name" value="YVTN repeat-like/Quinoprotein amine dehydrogenase"/>
    <property type="match status" value="4"/>
</dbReference>
<feature type="transmembrane region" description="Helical" evidence="4">
    <location>
        <begin position="42"/>
        <end position="64"/>
    </location>
</feature>
<dbReference type="SUPFAM" id="SSF50978">
    <property type="entry name" value="WD40 repeat-like"/>
    <property type="match status" value="1"/>
</dbReference>
<dbReference type="InterPro" id="IPR019775">
    <property type="entry name" value="WD40_repeat_CS"/>
</dbReference>
<dbReference type="InterPro" id="IPR001646">
    <property type="entry name" value="5peptide_repeat"/>
</dbReference>
<feature type="repeat" description="WD" evidence="3">
    <location>
        <begin position="1062"/>
        <end position="1101"/>
    </location>
</feature>
<sequence length="1451" mass="155628">MLVLVRWMGWAATVGAMLGILLVFAFLGWWLSGVDLARADQIASVGGFFVGLLAVLLPTSVLVWRHSRSRWPKADSRPAPADSQVANVDTLAAAASRQRFAPAPGEDTLLDRVTSLVEIRYREQGHTIVALPSAAGEAGRLRVTVQRAELGARSYAKELLIGVRDGEVAADDLHSFFAVYRRYRGPGLDAVFIHDGAPASAQLRRLANENGVELLSFLQYKGGYDPRPYAARQAERLGGDARYPPNLYVAQRYTMIDTASPGTGATVHSGLLEQILFWLTEPAGRFVVVLGPFGYGKTFLLRQLARVMHQQAHRVVPVIVQLRDLKEVAQVETLVARQLSEDGEGPVDLEDLRNLLRDGYFALLFDGYDELATRVGWEQAAEQLRAFANVAQDRCKIVLTGRDHYFLTDDEVLMGLGGRLLTVAGRRVVRLAHFDDDQIVEFLRHRLGSDSAARERLRLLRNVDSLAELARNPRMLDFIARIDESHLRNAGGSRAKAAARLYREVLHQWLEGEQARLSHTVPADLPTPQQLWQTVIDLAARMWRSGEQSIGLDDLDESVDGLARRLVEQASGPGVRDFAGVRADASHLIGTSTLLVRDGQSRFRFMHRSVMEWLVATHIHSLLAAGDPLPWPLCDEVSDLMINFVCGLDDEGAALRWAMVVRQDELSPAGASINAFNILKILGVDSLGPARLAGKDLRAEDLSGQQLANADLSGANLAEVILNDADLSGAKLDEAILIGARLNEASLRNATLRGADLTGARLLGADLTGADLSHAIFRRAALVGAKLDAQALAHNDFAGAVLPGHGPARPQFRPARTRTAAVAIDNASGLVAAGGSDGTLRLWDSASFELIRLPAGHTGPIWSVAFNAAKALLASSGQDGRVRLWNTGDGEPMLTLEHGGGPVRSVAFAPDGATVVSGGNDGAVALWDTSTGARLATLADEGRSVWAVTHSSTGTIAACSADATIRLWDTSSLERPRQLASDQDTVWSLAFSADGQLLFSGGNNGSVQAWLLPTGRLAYTVTAGSGPVWSVATSPDGMVAAGGADGVASVWDGADGTLRHRLAGHDGPVWAVAFEPHHQWLVTNDGTVRIWDLHTGDLLRCLTGSNYATTSLSLAGNGILASAGDDGVIRLWDPVQAKRLRHLPGHTRPGRTSPVRAVALSGDGRWMASATDLVQVTDIADGSDVWNFSDFVGPVRALAFSPDAQHLASGCDTVRITEFRTGNVLRELPGHAGSVRAVSYSPDGSQIASGGDDDVVRIWQAHRGELLGSLSGHVGSVQALAYSPDGRELASASDRIRLWDIRRGQLRAEMTAHGGAVRAVAYSPDGKLLASAGEDSVVRVWDAANGRLIRELDSESGSSWAVVFLGPNRLASSGDDGTIRVWDCHTGIGELIMLPLSDTGWVALAGDGRYKIDGVVTGEFWYSIGMCRFEPGELNAHLKAIRPVALSDPLP</sequence>
<dbReference type="Pfam" id="PF22739">
    <property type="entry name" value="NA-iREase3"/>
    <property type="match status" value="1"/>
</dbReference>
<dbReference type="CDD" id="cd00200">
    <property type="entry name" value="WD40"/>
    <property type="match status" value="2"/>
</dbReference>
<comment type="caution">
    <text evidence="6">The sequence shown here is derived from an EMBL/GenBank/DDBJ whole genome shotgun (WGS) entry which is preliminary data.</text>
</comment>
<keyword evidence="4" id="KW-0472">Membrane</keyword>
<dbReference type="Proteomes" id="UP000612899">
    <property type="component" value="Unassembled WGS sequence"/>
</dbReference>
<dbReference type="InterPro" id="IPR036322">
    <property type="entry name" value="WD40_repeat_dom_sf"/>
</dbReference>
<dbReference type="InterPro" id="IPR049945">
    <property type="entry name" value="AAA_22"/>
</dbReference>
<dbReference type="PROSITE" id="PS50294">
    <property type="entry name" value="WD_REPEATS_REGION"/>
    <property type="match status" value="6"/>
</dbReference>
<feature type="repeat" description="WD" evidence="3">
    <location>
        <begin position="1228"/>
        <end position="1269"/>
    </location>
</feature>
<dbReference type="InterPro" id="IPR011047">
    <property type="entry name" value="Quinoprotein_ADH-like_sf"/>
</dbReference>
<protein>
    <recommendedName>
        <fullName evidence="5">NACHT domain-containing protein</fullName>
    </recommendedName>
</protein>
<feature type="repeat" description="WD" evidence="3">
    <location>
        <begin position="854"/>
        <end position="895"/>
    </location>
</feature>
<keyword evidence="4" id="KW-1133">Transmembrane helix</keyword>
<dbReference type="InterPro" id="IPR027417">
    <property type="entry name" value="P-loop_NTPase"/>
</dbReference>
<feature type="repeat" description="WD" evidence="3">
    <location>
        <begin position="979"/>
        <end position="1020"/>
    </location>
</feature>
<keyword evidence="2" id="KW-0677">Repeat</keyword>
<feature type="repeat" description="WD" evidence="3">
    <location>
        <begin position="1370"/>
        <end position="1383"/>
    </location>
</feature>
<evidence type="ECO:0000259" key="5">
    <source>
        <dbReference type="PROSITE" id="PS50837"/>
    </source>
</evidence>
<dbReference type="PROSITE" id="PS50082">
    <property type="entry name" value="WD_REPEATS_2"/>
    <property type="match status" value="11"/>
</dbReference>
<accession>A0A8J3Q2P2</accession>
<evidence type="ECO:0000256" key="4">
    <source>
        <dbReference type="SAM" id="Phobius"/>
    </source>
</evidence>
<dbReference type="Pfam" id="PF00400">
    <property type="entry name" value="WD40"/>
    <property type="match status" value="14"/>
</dbReference>
<feature type="transmembrane region" description="Helical" evidence="4">
    <location>
        <begin position="7"/>
        <end position="30"/>
    </location>
</feature>
<feature type="repeat" description="WD" evidence="3">
    <location>
        <begin position="812"/>
        <end position="853"/>
    </location>
</feature>
<proteinExistence type="predicted"/>
<dbReference type="SUPFAM" id="SSF50998">
    <property type="entry name" value="Quinoprotein alcohol dehydrogenase-like"/>
    <property type="match status" value="1"/>
</dbReference>
<keyword evidence="7" id="KW-1185">Reference proteome</keyword>
<dbReference type="InterPro" id="IPR020472">
    <property type="entry name" value="WD40_PAC1"/>
</dbReference>
<feature type="domain" description="NACHT" evidence="5">
    <location>
        <begin position="285"/>
        <end position="373"/>
    </location>
</feature>
<dbReference type="SMART" id="SM00320">
    <property type="entry name" value="WD40"/>
    <property type="match status" value="14"/>
</dbReference>
<name>A0A8J3Q2P2_9ACTN</name>
<keyword evidence="4" id="KW-0812">Transmembrane</keyword>
<dbReference type="InterPro" id="IPR007111">
    <property type="entry name" value="NACHT_NTPase"/>
</dbReference>
<dbReference type="SUPFAM" id="SSF52540">
    <property type="entry name" value="P-loop containing nucleoside triphosphate hydrolases"/>
    <property type="match status" value="1"/>
</dbReference>
<gene>
    <name evidence="6" type="ORF">Rhe02_06180</name>
</gene>
<dbReference type="Pfam" id="PF13401">
    <property type="entry name" value="AAA_22"/>
    <property type="match status" value="1"/>
</dbReference>
<feature type="repeat" description="WD" evidence="3">
    <location>
        <begin position="896"/>
        <end position="937"/>
    </location>
</feature>
<dbReference type="Gene3D" id="3.40.50.300">
    <property type="entry name" value="P-loop containing nucleotide triphosphate hydrolases"/>
    <property type="match status" value="1"/>
</dbReference>
<organism evidence="6 7">
    <name type="scientific">Rhizocola hellebori</name>
    <dbReference type="NCBI Taxonomy" id="1392758"/>
    <lineage>
        <taxon>Bacteria</taxon>
        <taxon>Bacillati</taxon>
        <taxon>Actinomycetota</taxon>
        <taxon>Actinomycetes</taxon>
        <taxon>Micromonosporales</taxon>
        <taxon>Micromonosporaceae</taxon>
        <taxon>Rhizocola</taxon>
    </lineage>
</organism>
<dbReference type="EMBL" id="BONY01000002">
    <property type="protein sequence ID" value="GIH02551.1"/>
    <property type="molecule type" value="Genomic_DNA"/>
</dbReference>
<dbReference type="PANTHER" id="PTHR44129">
    <property type="entry name" value="WD REPEAT-CONTAINING PROTEIN POP1"/>
    <property type="match status" value="1"/>
</dbReference>
<evidence type="ECO:0000256" key="3">
    <source>
        <dbReference type="PROSITE-ProRule" id="PRU00221"/>
    </source>
</evidence>
<dbReference type="InterPro" id="IPR050349">
    <property type="entry name" value="WD_LIS1/nudF_dynein_reg"/>
</dbReference>
<feature type="repeat" description="WD" evidence="3">
    <location>
        <begin position="1270"/>
        <end position="1309"/>
    </location>
</feature>
<feature type="repeat" description="WD" evidence="3">
    <location>
        <begin position="1310"/>
        <end position="1351"/>
    </location>
</feature>
<dbReference type="RefSeq" id="WP_203906482.1">
    <property type="nucleotide sequence ID" value="NZ_BONY01000002.1"/>
</dbReference>
<evidence type="ECO:0000313" key="6">
    <source>
        <dbReference type="EMBL" id="GIH02551.1"/>
    </source>
</evidence>
<feature type="repeat" description="WD" evidence="3">
    <location>
        <begin position="1102"/>
        <end position="1133"/>
    </location>
</feature>
<dbReference type="InterPro" id="IPR015943">
    <property type="entry name" value="WD40/YVTN_repeat-like_dom_sf"/>
</dbReference>
<evidence type="ECO:0000256" key="1">
    <source>
        <dbReference type="ARBA" id="ARBA00022574"/>
    </source>
</evidence>
<evidence type="ECO:0000256" key="2">
    <source>
        <dbReference type="ARBA" id="ARBA00022737"/>
    </source>
</evidence>
<dbReference type="Pfam" id="PF00805">
    <property type="entry name" value="Pentapeptide"/>
    <property type="match status" value="1"/>
</dbReference>
<evidence type="ECO:0000313" key="7">
    <source>
        <dbReference type="Proteomes" id="UP000612899"/>
    </source>
</evidence>
<dbReference type="GO" id="GO:0016887">
    <property type="term" value="F:ATP hydrolysis activity"/>
    <property type="evidence" value="ECO:0007669"/>
    <property type="project" value="InterPro"/>
</dbReference>
<dbReference type="PROSITE" id="PS50837">
    <property type="entry name" value="NACHT"/>
    <property type="match status" value="1"/>
</dbReference>
<reference evidence="6" key="1">
    <citation type="submission" date="2021-01" db="EMBL/GenBank/DDBJ databases">
        <title>Whole genome shotgun sequence of Rhizocola hellebori NBRC 109834.</title>
        <authorList>
            <person name="Komaki H."/>
            <person name="Tamura T."/>
        </authorList>
    </citation>
    <scope>NUCLEOTIDE SEQUENCE</scope>
    <source>
        <strain evidence="6">NBRC 109834</strain>
    </source>
</reference>
<dbReference type="InterPro" id="IPR001680">
    <property type="entry name" value="WD40_rpt"/>
</dbReference>
<dbReference type="SUPFAM" id="SSF141571">
    <property type="entry name" value="Pentapeptide repeat-like"/>
    <property type="match status" value="1"/>
</dbReference>
<feature type="repeat" description="WD" evidence="3">
    <location>
        <begin position="1021"/>
        <end position="1052"/>
    </location>
</feature>
<keyword evidence="1 3" id="KW-0853">WD repeat</keyword>
<dbReference type="PRINTS" id="PR00320">
    <property type="entry name" value="GPROTEINBRPT"/>
</dbReference>
<dbReference type="Gene3D" id="2.160.20.80">
    <property type="entry name" value="E3 ubiquitin-protein ligase SopA"/>
    <property type="match status" value="1"/>
</dbReference>
<dbReference type="InterPro" id="IPR054571">
    <property type="entry name" value="NA-iREase3_dom"/>
</dbReference>
<dbReference type="PROSITE" id="PS00678">
    <property type="entry name" value="WD_REPEATS_1"/>
    <property type="match status" value="2"/>
</dbReference>